<name>A0A8C4QMM8_EPTBU</name>
<dbReference type="Gene3D" id="3.40.50.410">
    <property type="entry name" value="von Willebrand factor, type A domain"/>
    <property type="match status" value="1"/>
</dbReference>
<dbReference type="Proteomes" id="UP000694388">
    <property type="component" value="Unplaced"/>
</dbReference>
<dbReference type="SMART" id="SM00239">
    <property type="entry name" value="C2"/>
    <property type="match status" value="2"/>
</dbReference>
<evidence type="ECO:0000313" key="3">
    <source>
        <dbReference type="Ensembl" id="ENSEBUP00000017823.1"/>
    </source>
</evidence>
<dbReference type="InterPro" id="IPR000008">
    <property type="entry name" value="C2_dom"/>
</dbReference>
<dbReference type="InterPro" id="IPR045052">
    <property type="entry name" value="Copine"/>
</dbReference>
<evidence type="ECO:0000313" key="4">
    <source>
        <dbReference type="Proteomes" id="UP000694388"/>
    </source>
</evidence>
<dbReference type="GO" id="GO:0005544">
    <property type="term" value="F:calcium-dependent phospholipid binding"/>
    <property type="evidence" value="ECO:0007669"/>
    <property type="project" value="InterPro"/>
</dbReference>
<reference evidence="3" key="2">
    <citation type="submission" date="2025-09" db="UniProtKB">
        <authorList>
            <consortium name="Ensembl"/>
        </authorList>
    </citation>
    <scope>IDENTIFICATION</scope>
</reference>
<dbReference type="PANTHER" id="PTHR10857:SF102">
    <property type="entry name" value="C2 DOMAIN-CONTAINING PROTEIN"/>
    <property type="match status" value="1"/>
</dbReference>
<dbReference type="AlphaFoldDB" id="A0A8C4QMM8"/>
<dbReference type="PROSITE" id="PS50004">
    <property type="entry name" value="C2"/>
    <property type="match status" value="1"/>
</dbReference>
<dbReference type="InterPro" id="IPR037768">
    <property type="entry name" value="C2B_Copine"/>
</dbReference>
<dbReference type="CDD" id="cd04048">
    <property type="entry name" value="C2A_Copine"/>
    <property type="match status" value="1"/>
</dbReference>
<reference evidence="3" key="1">
    <citation type="submission" date="2025-08" db="UniProtKB">
        <authorList>
            <consortium name="Ensembl"/>
        </authorList>
    </citation>
    <scope>IDENTIFICATION</scope>
</reference>
<proteinExistence type="inferred from homology"/>
<dbReference type="SUPFAM" id="SSF53300">
    <property type="entry name" value="vWA-like"/>
    <property type="match status" value="1"/>
</dbReference>
<dbReference type="SUPFAM" id="SSF49562">
    <property type="entry name" value="C2 domain (Calcium/lipid-binding domain, CaLB)"/>
    <property type="match status" value="2"/>
</dbReference>
<accession>A0A8C4QMM8</accession>
<dbReference type="CDD" id="cd04047">
    <property type="entry name" value="C2B_Copine"/>
    <property type="match status" value="1"/>
</dbReference>
<feature type="domain" description="C2" evidence="2">
    <location>
        <begin position="2"/>
        <end position="128"/>
    </location>
</feature>
<dbReference type="Gene3D" id="2.60.40.150">
    <property type="entry name" value="C2 domain"/>
    <property type="match status" value="2"/>
</dbReference>
<dbReference type="PANTHER" id="PTHR10857">
    <property type="entry name" value="COPINE"/>
    <property type="match status" value="1"/>
</dbReference>
<dbReference type="InterPro" id="IPR035892">
    <property type="entry name" value="C2_domain_sf"/>
</dbReference>
<dbReference type="GeneTree" id="ENSGT00940000160442"/>
<dbReference type="OMA" id="CSIGTRD"/>
<dbReference type="InterPro" id="IPR036465">
    <property type="entry name" value="vWFA_dom_sf"/>
</dbReference>
<dbReference type="InterPro" id="IPR010734">
    <property type="entry name" value="Copine_C"/>
</dbReference>
<dbReference type="GO" id="GO:0005886">
    <property type="term" value="C:plasma membrane"/>
    <property type="evidence" value="ECO:0007669"/>
    <property type="project" value="TreeGrafter"/>
</dbReference>
<dbReference type="Pfam" id="PF00168">
    <property type="entry name" value="C2"/>
    <property type="match status" value="2"/>
</dbReference>
<keyword evidence="4" id="KW-1185">Reference proteome</keyword>
<dbReference type="GO" id="GO:0071277">
    <property type="term" value="P:cellular response to calcium ion"/>
    <property type="evidence" value="ECO:0007669"/>
    <property type="project" value="TreeGrafter"/>
</dbReference>
<organism evidence="3 4">
    <name type="scientific">Eptatretus burgeri</name>
    <name type="common">Inshore hagfish</name>
    <dbReference type="NCBI Taxonomy" id="7764"/>
    <lineage>
        <taxon>Eukaryota</taxon>
        <taxon>Metazoa</taxon>
        <taxon>Chordata</taxon>
        <taxon>Craniata</taxon>
        <taxon>Vertebrata</taxon>
        <taxon>Cyclostomata</taxon>
        <taxon>Myxini</taxon>
        <taxon>Myxiniformes</taxon>
        <taxon>Myxinidae</taxon>
        <taxon>Eptatretinae</taxon>
        <taxon>Eptatretus</taxon>
    </lineage>
</organism>
<comment type="similarity">
    <text evidence="1">Belongs to the copine family.</text>
</comment>
<evidence type="ECO:0000256" key="1">
    <source>
        <dbReference type="ARBA" id="ARBA00009048"/>
    </source>
</evidence>
<dbReference type="Ensembl" id="ENSEBUT00000018399.1">
    <property type="protein sequence ID" value="ENSEBUP00000017823.1"/>
    <property type="gene ID" value="ENSEBUG00000011130.1"/>
</dbReference>
<sequence>IAMSEAQLHNAPQLGAVSNPCLSRVELRISCRSLLDQDTLSKSDPCVLLLMQENGQGTEVIKRCLNPVFSKVFTIDYYFEEVQKLRFEVYDINTSLCNAPQEDDFLGATECTLGQVCNHLLVSVEELSGNSDYVELHLSARKLDDKDLFSKSDPFLEIHKIEDDNSLQLIHRTEVIKNNLNPIWNPFTVSINSLCSGDHDKPIKVLVIFLEFNPPFILWVVCVSIKSKVLDCCLLYTMFAVCSDKLFPAFGFGARIPPNYHVSIQGVVEAYQSCLPQLQLYGPTNIAPIINKVAKFASEEENTKHASQYFILLILTDGVVTDMADTREAIVRASHLPMAIIIVGIGNADFTDMQILDGDDGVLRSPRGQLALHDIVQFVPFRDFKNASPAALAKSVLAEVPKQVVEYYSSKHIEPRSPCLNSCQSLPSHTL</sequence>
<dbReference type="Pfam" id="PF07002">
    <property type="entry name" value="Copine"/>
    <property type="match status" value="1"/>
</dbReference>
<dbReference type="FunFam" id="2.60.40.150:FF:000099">
    <property type="entry name" value="Copine 3"/>
    <property type="match status" value="1"/>
</dbReference>
<protein>
    <submittedName>
        <fullName evidence="3">Copine VII</fullName>
    </submittedName>
</protein>
<evidence type="ECO:0000259" key="2">
    <source>
        <dbReference type="PROSITE" id="PS50004"/>
    </source>
</evidence>